<dbReference type="InterPro" id="IPR000253">
    <property type="entry name" value="FHA_dom"/>
</dbReference>
<keyword evidence="4" id="KW-1185">Reference proteome</keyword>
<dbReference type="OrthoDB" id="5348546at2759"/>
<dbReference type="PROSITE" id="PS50006">
    <property type="entry name" value="FHA_DOMAIN"/>
    <property type="match status" value="1"/>
</dbReference>
<gene>
    <name evidence="3" type="ORF">WICMUC_003401</name>
</gene>
<feature type="region of interest" description="Disordered" evidence="1">
    <location>
        <begin position="44"/>
        <end position="82"/>
    </location>
</feature>
<reference evidence="3" key="2">
    <citation type="submission" date="2021-01" db="EMBL/GenBank/DDBJ databases">
        <authorList>
            <person name="Schikora-Tamarit M.A."/>
        </authorList>
    </citation>
    <scope>NUCLEOTIDE SEQUENCE</scope>
    <source>
        <strain evidence="3">CBS6341</strain>
    </source>
</reference>
<feature type="compositionally biased region" description="Basic and acidic residues" evidence="1">
    <location>
        <begin position="282"/>
        <end position="303"/>
    </location>
</feature>
<protein>
    <recommendedName>
        <fullName evidence="2">FHA domain-containing protein</fullName>
    </recommendedName>
</protein>
<dbReference type="SUPFAM" id="SSF49879">
    <property type="entry name" value="SMAD/FHA domain"/>
    <property type="match status" value="1"/>
</dbReference>
<feature type="region of interest" description="Disordered" evidence="1">
    <location>
        <begin position="282"/>
        <end position="356"/>
    </location>
</feature>
<sequence>MSTHQFPPSSPFLDHQENDDPFSSVPLKSNNNVSKKFIINSPFKSLKPQLEDNYPTPNPSSSSGNRSSSPARAQIETKTSKPEEVIIKERTDFLPQTSNSSLTVKLTLSSYKISLGRSSQCDYFIRSKFASRNHLNLKYDSKTDEISVLCTGFNGVIIRFNDTIFGFITQLEENKYYFNKLETSNREDEKFQEISLFKDEQLILPYNSKLTLDIKGYKIKILNFINRNEKLIDESETEDELPILENSTRLTSISPQVKERKLKFKTDEFGAIEGSNSLELDSSKETSILERSKSPDQKQKTEENFLVLQQKSDNALNKEHTERRRKAEPGNSPIKKKPIKSDQMSQVKKISKPKKFDNSNAPEILAGIKDVETIQNVLINHLSFSRLSQTPLAQLQSISHSTAELSRLQLRTVLHSIQCIGVIYRQGKDAAGKQLDEEYYYDVEKDDDLERRNLINSVKGSRSGLRNCRKTHKQYFWKKPVSKK</sequence>
<name>A0A9P8TD41_9ASCO</name>
<dbReference type="AlphaFoldDB" id="A0A9P8TD41"/>
<organism evidence="3 4">
    <name type="scientific">Wickerhamomyces mucosus</name>
    <dbReference type="NCBI Taxonomy" id="1378264"/>
    <lineage>
        <taxon>Eukaryota</taxon>
        <taxon>Fungi</taxon>
        <taxon>Dikarya</taxon>
        <taxon>Ascomycota</taxon>
        <taxon>Saccharomycotina</taxon>
        <taxon>Saccharomycetes</taxon>
        <taxon>Phaffomycetales</taxon>
        <taxon>Wickerhamomycetaceae</taxon>
        <taxon>Wickerhamomyces</taxon>
    </lineage>
</organism>
<comment type="caution">
    <text evidence="3">The sequence shown here is derived from an EMBL/GenBank/DDBJ whole genome shotgun (WGS) entry which is preliminary data.</text>
</comment>
<proteinExistence type="predicted"/>
<dbReference type="Proteomes" id="UP000769528">
    <property type="component" value="Unassembled WGS sequence"/>
</dbReference>
<reference evidence="3" key="1">
    <citation type="journal article" date="2021" name="Open Biol.">
        <title>Shared evolutionary footprints suggest mitochondrial oxidative damage underlies multiple complex I losses in fungi.</title>
        <authorList>
            <person name="Schikora-Tamarit M.A."/>
            <person name="Marcet-Houben M."/>
            <person name="Nosek J."/>
            <person name="Gabaldon T."/>
        </authorList>
    </citation>
    <scope>NUCLEOTIDE SEQUENCE</scope>
    <source>
        <strain evidence="3">CBS6341</strain>
    </source>
</reference>
<accession>A0A9P8TD41</accession>
<dbReference type="InterPro" id="IPR008984">
    <property type="entry name" value="SMAD_FHA_dom_sf"/>
</dbReference>
<feature type="region of interest" description="Disordered" evidence="1">
    <location>
        <begin position="1"/>
        <end position="29"/>
    </location>
</feature>
<feature type="domain" description="FHA" evidence="2">
    <location>
        <begin position="113"/>
        <end position="163"/>
    </location>
</feature>
<evidence type="ECO:0000259" key="2">
    <source>
        <dbReference type="PROSITE" id="PS50006"/>
    </source>
</evidence>
<evidence type="ECO:0000313" key="4">
    <source>
        <dbReference type="Proteomes" id="UP000769528"/>
    </source>
</evidence>
<dbReference type="Gene3D" id="2.60.200.20">
    <property type="match status" value="1"/>
</dbReference>
<dbReference type="EMBL" id="JAEUBF010000879">
    <property type="protein sequence ID" value="KAH3674329.1"/>
    <property type="molecule type" value="Genomic_DNA"/>
</dbReference>
<feature type="compositionally biased region" description="Low complexity" evidence="1">
    <location>
        <begin position="59"/>
        <end position="73"/>
    </location>
</feature>
<evidence type="ECO:0000313" key="3">
    <source>
        <dbReference type="EMBL" id="KAH3674329.1"/>
    </source>
</evidence>
<evidence type="ECO:0000256" key="1">
    <source>
        <dbReference type="SAM" id="MobiDB-lite"/>
    </source>
</evidence>
<feature type="compositionally biased region" description="Basic and acidic residues" evidence="1">
    <location>
        <begin position="316"/>
        <end position="328"/>
    </location>
</feature>